<protein>
    <recommendedName>
        <fullName evidence="5 16">Cellulose synthase catalytic subunit [UDP-forming]</fullName>
        <ecNumber evidence="4 16">2.4.1.12</ecNumber>
    </recommendedName>
</protein>
<feature type="transmembrane region" description="Helical" evidence="16">
    <location>
        <begin position="133"/>
        <end position="159"/>
    </location>
</feature>
<dbReference type="EC" id="2.4.1.12" evidence="4 16"/>
<comment type="caution">
    <text evidence="19">The sequence shown here is derived from an EMBL/GenBank/DDBJ whole genome shotgun (WGS) entry which is preliminary data.</text>
</comment>
<comment type="pathway">
    <text evidence="2 16">Glycan metabolism; bacterial cellulose biosynthesis.</text>
</comment>
<dbReference type="Proteomes" id="UP000238220">
    <property type="component" value="Unassembled WGS sequence"/>
</dbReference>
<evidence type="ECO:0000256" key="13">
    <source>
        <dbReference type="ARBA" id="ARBA00022989"/>
    </source>
</evidence>
<comment type="subcellular location">
    <subcellularLocation>
        <location evidence="1">Cell inner membrane</location>
        <topology evidence="1">Multi-pass membrane protein</topology>
    </subcellularLocation>
</comment>
<feature type="domain" description="PilZ" evidence="18">
    <location>
        <begin position="688"/>
        <end position="785"/>
    </location>
</feature>
<reference evidence="19 20" key="1">
    <citation type="submission" date="2018-02" db="EMBL/GenBank/DDBJ databases">
        <title>Genome sequencing of Solimonas sp. HR-BB.</title>
        <authorList>
            <person name="Lee Y."/>
            <person name="Jeon C.O."/>
        </authorList>
    </citation>
    <scope>NUCLEOTIDE SEQUENCE [LARGE SCALE GENOMIC DNA]</scope>
    <source>
        <strain evidence="19 20">HR-BB</strain>
    </source>
</reference>
<keyword evidence="8 16" id="KW-0973">c-di-GMP</keyword>
<feature type="transmembrane region" description="Helical" evidence="16">
    <location>
        <begin position="624"/>
        <end position="648"/>
    </location>
</feature>
<evidence type="ECO:0000313" key="19">
    <source>
        <dbReference type="EMBL" id="PPE73733.1"/>
    </source>
</evidence>
<gene>
    <name evidence="19" type="ORF">C3942_13150</name>
</gene>
<dbReference type="RefSeq" id="WP_104230794.1">
    <property type="nucleotide sequence ID" value="NZ_PSNW01000006.1"/>
</dbReference>
<feature type="transmembrane region" description="Helical" evidence="16">
    <location>
        <begin position="582"/>
        <end position="604"/>
    </location>
</feature>
<comment type="function">
    <text evidence="16">Catalytic subunit of cellulose synthase. It polymerizes uridine 5'-diphosphate glucose to cellulose.</text>
</comment>
<dbReference type="InterPro" id="IPR001173">
    <property type="entry name" value="Glyco_trans_2-like"/>
</dbReference>
<comment type="cofactor">
    <cofactor evidence="16">
        <name>Mg(2+)</name>
        <dbReference type="ChEBI" id="CHEBI:18420"/>
    </cofactor>
</comment>
<feature type="transmembrane region" description="Helical" evidence="16">
    <location>
        <begin position="660"/>
        <end position="684"/>
    </location>
</feature>
<dbReference type="PRINTS" id="PR01439">
    <property type="entry name" value="CELLSNTHASEA"/>
</dbReference>
<dbReference type="FunFam" id="3.90.550.10:FF:000061">
    <property type="entry name" value="Cellulose synthase catalytic subunit [UDP-forming]"/>
    <property type="match status" value="1"/>
</dbReference>
<evidence type="ECO:0000259" key="18">
    <source>
        <dbReference type="Pfam" id="PF07238"/>
    </source>
</evidence>
<evidence type="ECO:0000256" key="14">
    <source>
        <dbReference type="ARBA" id="ARBA00023136"/>
    </source>
</evidence>
<dbReference type="PANTHER" id="PTHR43867">
    <property type="entry name" value="CELLULOSE SYNTHASE CATALYTIC SUBUNIT A [UDP-FORMING]"/>
    <property type="match status" value="1"/>
</dbReference>
<keyword evidence="11 16" id="KW-0812">Transmembrane</keyword>
<dbReference type="OrthoDB" id="9806824at2"/>
<keyword evidence="20" id="KW-1185">Reference proteome</keyword>
<dbReference type="Gene3D" id="2.40.10.220">
    <property type="entry name" value="predicted glycosyltransferase like domains"/>
    <property type="match status" value="1"/>
</dbReference>
<dbReference type="AlphaFoldDB" id="A0A2S5TFG3"/>
<evidence type="ECO:0000256" key="9">
    <source>
        <dbReference type="ARBA" id="ARBA00022676"/>
    </source>
</evidence>
<keyword evidence="14 16" id="KW-0472">Membrane</keyword>
<keyword evidence="10 16" id="KW-0808">Transferase</keyword>
<evidence type="ECO:0000256" key="10">
    <source>
        <dbReference type="ARBA" id="ARBA00022679"/>
    </source>
</evidence>
<evidence type="ECO:0000259" key="17">
    <source>
        <dbReference type="Pfam" id="PF00535"/>
    </source>
</evidence>
<comment type="catalytic activity">
    <reaction evidence="15 16">
        <text>[(1-&gt;4)-beta-D-glucosyl](n) + UDP-alpha-D-glucose = [(1-&gt;4)-beta-D-glucosyl](n+1) + UDP + H(+)</text>
        <dbReference type="Rhea" id="RHEA:19929"/>
        <dbReference type="Rhea" id="RHEA-COMP:10033"/>
        <dbReference type="Rhea" id="RHEA-COMP:10034"/>
        <dbReference type="ChEBI" id="CHEBI:15378"/>
        <dbReference type="ChEBI" id="CHEBI:18246"/>
        <dbReference type="ChEBI" id="CHEBI:58223"/>
        <dbReference type="ChEBI" id="CHEBI:58885"/>
        <dbReference type="EC" id="2.4.1.12"/>
    </reaction>
</comment>
<evidence type="ECO:0000256" key="4">
    <source>
        <dbReference type="ARBA" id="ARBA00012539"/>
    </source>
</evidence>
<feature type="transmembrane region" description="Helical" evidence="16">
    <location>
        <begin position="540"/>
        <end position="561"/>
    </location>
</feature>
<dbReference type="Pfam" id="PF00535">
    <property type="entry name" value="Glycos_transf_2"/>
    <property type="match status" value="1"/>
</dbReference>
<accession>A0A2S5TFG3</accession>
<feature type="transmembrane region" description="Helical" evidence="16">
    <location>
        <begin position="194"/>
        <end position="212"/>
    </location>
</feature>
<evidence type="ECO:0000256" key="7">
    <source>
        <dbReference type="ARBA" id="ARBA00022519"/>
    </source>
</evidence>
<keyword evidence="7 16" id="KW-0997">Cell inner membrane</keyword>
<dbReference type="SUPFAM" id="SSF53448">
    <property type="entry name" value="Nucleotide-diphospho-sugar transferases"/>
    <property type="match status" value="1"/>
</dbReference>
<dbReference type="InterPro" id="IPR009875">
    <property type="entry name" value="PilZ_domain"/>
</dbReference>
<dbReference type="InterPro" id="IPR003919">
    <property type="entry name" value="Cell_synth_A"/>
</dbReference>
<evidence type="ECO:0000256" key="8">
    <source>
        <dbReference type="ARBA" id="ARBA00022636"/>
    </source>
</evidence>
<proteinExistence type="inferred from homology"/>
<keyword evidence="13 16" id="KW-1133">Transmembrane helix</keyword>
<keyword evidence="9 16" id="KW-0328">Glycosyltransferase</keyword>
<dbReference type="GO" id="GO:0016760">
    <property type="term" value="F:cellulose synthase (UDP-forming) activity"/>
    <property type="evidence" value="ECO:0007669"/>
    <property type="project" value="UniProtKB-EC"/>
</dbReference>
<dbReference type="GO" id="GO:0035438">
    <property type="term" value="F:cyclic-di-GMP binding"/>
    <property type="evidence" value="ECO:0007669"/>
    <property type="project" value="InterPro"/>
</dbReference>
<dbReference type="UniPathway" id="UPA00694"/>
<keyword evidence="6 16" id="KW-1003">Cell membrane</keyword>
<evidence type="ECO:0000256" key="11">
    <source>
        <dbReference type="ARBA" id="ARBA00022692"/>
    </source>
</evidence>
<evidence type="ECO:0000256" key="16">
    <source>
        <dbReference type="RuleBase" id="RU365020"/>
    </source>
</evidence>
<dbReference type="EMBL" id="PSNW01000006">
    <property type="protein sequence ID" value="PPE73733.1"/>
    <property type="molecule type" value="Genomic_DNA"/>
</dbReference>
<evidence type="ECO:0000256" key="15">
    <source>
        <dbReference type="ARBA" id="ARBA00048682"/>
    </source>
</evidence>
<dbReference type="CDD" id="cd06421">
    <property type="entry name" value="CESA_CelA_like"/>
    <property type="match status" value="1"/>
</dbReference>
<comment type="similarity">
    <text evidence="3">Belongs to the glycosyltransferase 2 family.</text>
</comment>
<feature type="transmembrane region" description="Helical" evidence="16">
    <location>
        <begin position="516"/>
        <end position="534"/>
    </location>
</feature>
<dbReference type="GO" id="GO:0030244">
    <property type="term" value="P:cellulose biosynthetic process"/>
    <property type="evidence" value="ECO:0007669"/>
    <property type="project" value="UniProtKB-KW"/>
</dbReference>
<dbReference type="NCBIfam" id="NF008558">
    <property type="entry name" value="PRK11498.1"/>
    <property type="match status" value="1"/>
</dbReference>
<dbReference type="InterPro" id="IPR050321">
    <property type="entry name" value="Glycosyltr_2/OpgH_subfam"/>
</dbReference>
<name>A0A2S5TFG3_9GAMM</name>
<dbReference type="GO" id="GO:0006011">
    <property type="term" value="P:UDP-alpha-D-glucose metabolic process"/>
    <property type="evidence" value="ECO:0007669"/>
    <property type="project" value="InterPro"/>
</dbReference>
<evidence type="ECO:0000256" key="1">
    <source>
        <dbReference type="ARBA" id="ARBA00004429"/>
    </source>
</evidence>
<dbReference type="SUPFAM" id="SSF141371">
    <property type="entry name" value="PilZ domain-like"/>
    <property type="match status" value="1"/>
</dbReference>
<evidence type="ECO:0000256" key="3">
    <source>
        <dbReference type="ARBA" id="ARBA00006739"/>
    </source>
</evidence>
<keyword evidence="12 16" id="KW-0135">Cellulose biosynthesis</keyword>
<dbReference type="InterPro" id="IPR029044">
    <property type="entry name" value="Nucleotide-diphossugar_trans"/>
</dbReference>
<sequence>MLRPLLLRPARALGVENPGDPGLWLKRLFVLPPAESRPWPRWLLRILQPLIALMARELQVRDPRRLGDWLYALVLVAPLAPDAQRRPSILMEVGRSLLGLPLRLLRLLMAPLRPLQRRFERIDFSAAGRRVDAAANAFALGSPLMTRLAVIAAGVLLLVTATTPLGLHQQFMMFGIMWAATLLIRRLPGNGPTLLMLAFSLIASSRYIWWRLTQTLDLDPGADMILGLGLIAAETYTWLILVLGYVQNAWPLKRPTVPLPADTSLWPTVDVYIPSYNEPLKVVKPTVLAAMSMDWPRDKLRIHLLDDGRRDEFRRFAAQAGIHYIVRPDNAHAKAGNLNHAMKVTNGDFIAIFDCDHIPVRSFLQTTMGWFLKDPKCAMLQTPHHFFSPDPFERNLGTFRRVPNEGSLFYGLVQDGNDLWNAAFFCGSCAILRRGPLMEVGGIAVETVTEDAHTALKLHRRGYNTAYIKLTQAAGLATESLSSHIGQRIRWARGMAQIFRTDNPLLGRGLKLFQRLCYANAMLHFFYGLPRLVFLTAPLGYLYFELHVINAAATTLAAYVLPHLVQSSLANSRIQGQYRHSFWAEAYESVLAWYIALPTTIAMLNPKAGSFNVTAKGGLIERDYFDWSISLPYVALVALNLGGVALAIPRLLVWNAHEPATVLMNLAWAVYNLVMLGAALGVAAESRQVRVAHRVPMRVPATLYLPDGRVARTETEDYSTQGLGVVVGADLGLSPGVHVRVGLSRGDQECSFPARVVVARGGRLGLHFDTMSLEDERNLIQCTFGRADAWLDWTEEQQSDRPLVSLGEVLSFGAKGYLRLAQDLYTRFESRWLRRGRREAGIAN</sequence>
<evidence type="ECO:0000256" key="5">
    <source>
        <dbReference type="ARBA" id="ARBA00018714"/>
    </source>
</evidence>
<evidence type="ECO:0000313" key="20">
    <source>
        <dbReference type="Proteomes" id="UP000238220"/>
    </source>
</evidence>
<evidence type="ECO:0000256" key="2">
    <source>
        <dbReference type="ARBA" id="ARBA00005186"/>
    </source>
</evidence>
<dbReference type="GO" id="GO:0005886">
    <property type="term" value="C:plasma membrane"/>
    <property type="evidence" value="ECO:0007669"/>
    <property type="project" value="UniProtKB-SubCell"/>
</dbReference>
<evidence type="ECO:0000256" key="6">
    <source>
        <dbReference type="ARBA" id="ARBA00022475"/>
    </source>
</evidence>
<dbReference type="Gene3D" id="3.90.550.10">
    <property type="entry name" value="Spore Coat Polysaccharide Biosynthesis Protein SpsA, Chain A"/>
    <property type="match status" value="1"/>
</dbReference>
<dbReference type="Pfam" id="PF07238">
    <property type="entry name" value="PilZ"/>
    <property type="match status" value="1"/>
</dbReference>
<organism evidence="19 20">
    <name type="scientific">Solimonas fluminis</name>
    <dbReference type="NCBI Taxonomy" id="2086571"/>
    <lineage>
        <taxon>Bacteria</taxon>
        <taxon>Pseudomonadati</taxon>
        <taxon>Pseudomonadota</taxon>
        <taxon>Gammaproteobacteria</taxon>
        <taxon>Nevskiales</taxon>
        <taxon>Nevskiaceae</taxon>
        <taxon>Solimonas</taxon>
    </lineage>
</organism>
<dbReference type="NCBIfam" id="TIGR03030">
    <property type="entry name" value="CelA"/>
    <property type="match status" value="1"/>
</dbReference>
<feature type="transmembrane region" description="Helical" evidence="16">
    <location>
        <begin position="224"/>
        <end position="246"/>
    </location>
</feature>
<dbReference type="PANTHER" id="PTHR43867:SF2">
    <property type="entry name" value="CELLULOSE SYNTHASE CATALYTIC SUBUNIT A [UDP-FORMING]"/>
    <property type="match status" value="1"/>
</dbReference>
<evidence type="ECO:0000256" key="12">
    <source>
        <dbReference type="ARBA" id="ARBA00022916"/>
    </source>
</evidence>
<feature type="domain" description="Glycosyltransferase 2-like" evidence="17">
    <location>
        <begin position="271"/>
        <end position="440"/>
    </location>
</feature>